<evidence type="ECO:0000259" key="4">
    <source>
        <dbReference type="PROSITE" id="PS51332"/>
    </source>
</evidence>
<dbReference type="AlphaFoldDB" id="A0A0F9B6Z3"/>
<dbReference type="PANTHER" id="PTHR45833">
    <property type="entry name" value="METHIONINE SYNTHASE"/>
    <property type="match status" value="1"/>
</dbReference>
<dbReference type="CDD" id="cd02070">
    <property type="entry name" value="corrinoid_protein_B12-BD"/>
    <property type="match status" value="1"/>
</dbReference>
<gene>
    <name evidence="6" type="ORF">LCGC14_2763390</name>
</gene>
<dbReference type="InterPro" id="IPR050554">
    <property type="entry name" value="Met_Synthase/Corrinoid"/>
</dbReference>
<organism evidence="6">
    <name type="scientific">marine sediment metagenome</name>
    <dbReference type="NCBI Taxonomy" id="412755"/>
    <lineage>
        <taxon>unclassified sequences</taxon>
        <taxon>metagenomes</taxon>
        <taxon>ecological metagenomes</taxon>
    </lineage>
</organism>
<evidence type="ECO:0000256" key="1">
    <source>
        <dbReference type="ARBA" id="ARBA00010854"/>
    </source>
</evidence>
<dbReference type="SMART" id="SM01018">
    <property type="entry name" value="B12-binding_2"/>
    <property type="match status" value="1"/>
</dbReference>
<dbReference type="PANTHER" id="PTHR45833:SF1">
    <property type="entry name" value="METHIONINE SYNTHASE"/>
    <property type="match status" value="1"/>
</dbReference>
<dbReference type="InterPro" id="IPR006158">
    <property type="entry name" value="Cobalamin-bd"/>
</dbReference>
<protein>
    <recommendedName>
        <fullName evidence="7">B12-binding domain-containing protein</fullName>
    </recommendedName>
</protein>
<dbReference type="SUPFAM" id="SSF52242">
    <property type="entry name" value="Cobalamin (vitamin B12)-binding domain"/>
    <property type="match status" value="1"/>
</dbReference>
<evidence type="ECO:0000313" key="6">
    <source>
        <dbReference type="EMBL" id="KKK86424.1"/>
    </source>
</evidence>
<evidence type="ECO:0000259" key="5">
    <source>
        <dbReference type="PROSITE" id="PS51337"/>
    </source>
</evidence>
<dbReference type="Pfam" id="PF02310">
    <property type="entry name" value="B12-binding"/>
    <property type="match status" value="1"/>
</dbReference>
<proteinExistence type="inferred from homology"/>
<dbReference type="InterPro" id="IPR003759">
    <property type="entry name" value="Cbl-bd_cap"/>
</dbReference>
<feature type="domain" description="B12-binding N-terminal" evidence="5">
    <location>
        <begin position="1"/>
        <end position="91"/>
    </location>
</feature>
<keyword evidence="3" id="KW-0170">Cobalt</keyword>
<feature type="domain" description="B12-binding" evidence="4">
    <location>
        <begin position="93"/>
        <end position="218"/>
    </location>
</feature>
<dbReference type="GO" id="GO:0031419">
    <property type="term" value="F:cobalamin binding"/>
    <property type="evidence" value="ECO:0007669"/>
    <property type="project" value="InterPro"/>
</dbReference>
<comment type="caution">
    <text evidence="6">The sequence shown here is derived from an EMBL/GenBank/DDBJ whole genome shotgun (WGS) entry which is preliminary data.</text>
</comment>
<dbReference type="Gene3D" id="3.40.50.280">
    <property type="entry name" value="Cobalamin-binding domain"/>
    <property type="match status" value="1"/>
</dbReference>
<evidence type="ECO:0000256" key="2">
    <source>
        <dbReference type="ARBA" id="ARBA00022723"/>
    </source>
</evidence>
<comment type="similarity">
    <text evidence="1">Belongs to the methylamine corrinoid protein family.</text>
</comment>
<dbReference type="InterPro" id="IPR036594">
    <property type="entry name" value="Meth_synthase_dom"/>
</dbReference>
<dbReference type="Gene3D" id="1.10.1240.10">
    <property type="entry name" value="Methionine synthase domain"/>
    <property type="match status" value="1"/>
</dbReference>
<dbReference type="GO" id="GO:0046653">
    <property type="term" value="P:tetrahydrofolate metabolic process"/>
    <property type="evidence" value="ECO:0007669"/>
    <property type="project" value="TreeGrafter"/>
</dbReference>
<dbReference type="GO" id="GO:0046872">
    <property type="term" value="F:metal ion binding"/>
    <property type="evidence" value="ECO:0007669"/>
    <property type="project" value="UniProtKB-KW"/>
</dbReference>
<name>A0A0F9B6Z3_9ZZZZ</name>
<dbReference type="EMBL" id="LAZR01050852">
    <property type="protein sequence ID" value="KKK86424.1"/>
    <property type="molecule type" value="Genomic_DNA"/>
</dbReference>
<keyword evidence="2" id="KW-0479">Metal-binding</keyword>
<sequence>MTEAEILIKLKESILTFDETIAEKTAQEAINIGMDPLIAVEDGLVSGLDVIGEKYENDEIFLPELMMAANTFQTAMGVLEPEINEKGQKRAKKGVVVLGTVKGDIHKIGKDIVTLLFRTGGYEVHDLGEDVDLFTFVEMAKKVNADAIGLSALLTSTLPGQKDVIDALTQDGKREKYIIIVGGGATTPEWAENIGADLYAENAQSAVRKLAQMIENKG</sequence>
<dbReference type="PROSITE" id="PS51337">
    <property type="entry name" value="B12_BINDING_NTER"/>
    <property type="match status" value="1"/>
</dbReference>
<dbReference type="GO" id="GO:0050667">
    <property type="term" value="P:homocysteine metabolic process"/>
    <property type="evidence" value="ECO:0007669"/>
    <property type="project" value="TreeGrafter"/>
</dbReference>
<evidence type="ECO:0008006" key="7">
    <source>
        <dbReference type="Google" id="ProtNLM"/>
    </source>
</evidence>
<dbReference type="SUPFAM" id="SSF47644">
    <property type="entry name" value="Methionine synthase domain"/>
    <property type="match status" value="1"/>
</dbReference>
<dbReference type="Pfam" id="PF02607">
    <property type="entry name" value="B12-binding_2"/>
    <property type="match status" value="1"/>
</dbReference>
<dbReference type="InterPro" id="IPR036724">
    <property type="entry name" value="Cobalamin-bd_sf"/>
</dbReference>
<dbReference type="PROSITE" id="PS51332">
    <property type="entry name" value="B12_BINDING"/>
    <property type="match status" value="1"/>
</dbReference>
<dbReference type="FunFam" id="3.40.50.280:FF:000003">
    <property type="entry name" value="Dimethylamine methyltransferase corrinoid protein"/>
    <property type="match status" value="1"/>
</dbReference>
<reference evidence="6" key="1">
    <citation type="journal article" date="2015" name="Nature">
        <title>Complex archaea that bridge the gap between prokaryotes and eukaryotes.</title>
        <authorList>
            <person name="Spang A."/>
            <person name="Saw J.H."/>
            <person name="Jorgensen S.L."/>
            <person name="Zaremba-Niedzwiedzka K."/>
            <person name="Martijn J."/>
            <person name="Lind A.E."/>
            <person name="van Eijk R."/>
            <person name="Schleper C."/>
            <person name="Guy L."/>
            <person name="Ettema T.J."/>
        </authorList>
    </citation>
    <scope>NUCLEOTIDE SEQUENCE</scope>
</reference>
<accession>A0A0F9B6Z3</accession>
<dbReference type="GO" id="GO:0008705">
    <property type="term" value="F:methionine synthase activity"/>
    <property type="evidence" value="ECO:0007669"/>
    <property type="project" value="TreeGrafter"/>
</dbReference>
<evidence type="ECO:0000256" key="3">
    <source>
        <dbReference type="ARBA" id="ARBA00023285"/>
    </source>
</evidence>
<dbReference type="GO" id="GO:0005829">
    <property type="term" value="C:cytosol"/>
    <property type="evidence" value="ECO:0007669"/>
    <property type="project" value="TreeGrafter"/>
</dbReference>